<dbReference type="InterPro" id="IPR004017">
    <property type="entry name" value="Cys_rich_dom"/>
</dbReference>
<name>A0A1H4BZ16_9ACTO</name>
<evidence type="ECO:0000259" key="1">
    <source>
        <dbReference type="Pfam" id="PF02754"/>
    </source>
</evidence>
<reference evidence="3" key="1">
    <citation type="submission" date="2016-10" db="EMBL/GenBank/DDBJ databases">
        <authorList>
            <person name="Varghese N."/>
            <person name="Submissions S."/>
        </authorList>
    </citation>
    <scope>NUCLEOTIDE SEQUENCE [LARGE SCALE GENOMIC DNA]</scope>
    <source>
        <strain evidence="3">KPR-1</strain>
    </source>
</reference>
<dbReference type="Proteomes" id="UP000199288">
    <property type="component" value="Unassembled WGS sequence"/>
</dbReference>
<feature type="domain" description="Cysteine-rich" evidence="1">
    <location>
        <begin position="4"/>
        <end position="84"/>
    </location>
</feature>
<feature type="domain" description="Cysteine-rich" evidence="1">
    <location>
        <begin position="140"/>
        <end position="224"/>
    </location>
</feature>
<dbReference type="AlphaFoldDB" id="A0A1H4BZ16"/>
<proteinExistence type="predicted"/>
<evidence type="ECO:0000313" key="3">
    <source>
        <dbReference type="Proteomes" id="UP000199288"/>
    </source>
</evidence>
<keyword evidence="3" id="KW-1185">Reference proteome</keyword>
<sequence>MTTVALFATCINDTMFPSTPKAVVKVLRRLGCDVDFPREQTCCGQIFTNTGYFDEATSSVQTYLRAFEKYDYVVGPSGSCIGAIRHQHPMLARRLLERGEISERVVDRIDQIAEKSYDFPEFLIDVLGVSDVGSYFPHRVTYHPTCHSLRITKVGDRPYQLLKAVRGLSLVDLPDADRCCGFGGTFSVKNPDVSTAMAADKARNVAATGAEYLVAGDNSCLMNISGVLDRTKAGIKPIHLAEILAHTEGDA</sequence>
<gene>
    <name evidence="2" type="ORF">SAMN02910418_01804</name>
</gene>
<accession>A0A1H4BZ16</accession>
<organism evidence="2 3">
    <name type="scientific">Bowdeniella nasicola</name>
    <dbReference type="NCBI Taxonomy" id="208480"/>
    <lineage>
        <taxon>Bacteria</taxon>
        <taxon>Bacillati</taxon>
        <taxon>Actinomycetota</taxon>
        <taxon>Actinomycetes</taxon>
        <taxon>Actinomycetales</taxon>
        <taxon>Actinomycetaceae</taxon>
        <taxon>Bowdeniella</taxon>
    </lineage>
</organism>
<dbReference type="GO" id="GO:0016491">
    <property type="term" value="F:oxidoreductase activity"/>
    <property type="evidence" value="ECO:0007669"/>
    <property type="project" value="UniProtKB-ARBA"/>
</dbReference>
<dbReference type="PANTHER" id="PTHR30296">
    <property type="entry name" value="UNCHARACTERIZED PROTEIN YKGE"/>
    <property type="match status" value="1"/>
</dbReference>
<evidence type="ECO:0000313" key="2">
    <source>
        <dbReference type="EMBL" id="SEA53310.1"/>
    </source>
</evidence>
<dbReference type="Pfam" id="PF02754">
    <property type="entry name" value="CCG"/>
    <property type="match status" value="2"/>
</dbReference>
<dbReference type="GO" id="GO:0005829">
    <property type="term" value="C:cytosol"/>
    <property type="evidence" value="ECO:0007669"/>
    <property type="project" value="TreeGrafter"/>
</dbReference>
<protein>
    <submittedName>
        <fullName evidence="2">L-lactate dehydrogenase complex protein LldE</fullName>
    </submittedName>
</protein>
<dbReference type="EMBL" id="FNQV01000011">
    <property type="protein sequence ID" value="SEA53310.1"/>
    <property type="molecule type" value="Genomic_DNA"/>
</dbReference>
<dbReference type="PANTHER" id="PTHR30296:SF0">
    <property type="entry name" value="LACTATE UTILIZATION PROTEIN A"/>
    <property type="match status" value="1"/>
</dbReference>